<evidence type="ECO:0000256" key="1">
    <source>
        <dbReference type="SAM" id="MobiDB-lite"/>
    </source>
</evidence>
<dbReference type="EMBL" id="MU001680">
    <property type="protein sequence ID" value="KAF2457392.1"/>
    <property type="molecule type" value="Genomic_DNA"/>
</dbReference>
<feature type="region of interest" description="Disordered" evidence="1">
    <location>
        <begin position="40"/>
        <end position="93"/>
    </location>
</feature>
<dbReference type="AlphaFoldDB" id="A0A6A6P0Y2"/>
<accession>A0A6A6P0Y2</accession>
<name>A0A6A6P0Y2_9PEZI</name>
<dbReference type="Proteomes" id="UP000799766">
    <property type="component" value="Unassembled WGS sequence"/>
</dbReference>
<evidence type="ECO:0000313" key="2">
    <source>
        <dbReference type="EMBL" id="KAF2457392.1"/>
    </source>
</evidence>
<gene>
    <name evidence="2" type="ORF">BDY21DRAFT_343693</name>
</gene>
<sequence length="93" mass="9794">MYIQNPRCALRRTKSAVNQPFLVFPPLLESDASPRCLPLDATSNSSQKLMQHRASGFGPRASAGQPTDPAGYCHCPSGSAPRGLHSGTGGRAS</sequence>
<organism evidence="2 3">
    <name type="scientific">Lineolata rhizophorae</name>
    <dbReference type="NCBI Taxonomy" id="578093"/>
    <lineage>
        <taxon>Eukaryota</taxon>
        <taxon>Fungi</taxon>
        <taxon>Dikarya</taxon>
        <taxon>Ascomycota</taxon>
        <taxon>Pezizomycotina</taxon>
        <taxon>Dothideomycetes</taxon>
        <taxon>Dothideomycetes incertae sedis</taxon>
        <taxon>Lineolatales</taxon>
        <taxon>Lineolataceae</taxon>
        <taxon>Lineolata</taxon>
    </lineage>
</organism>
<protein>
    <submittedName>
        <fullName evidence="2">Uncharacterized protein</fullName>
    </submittedName>
</protein>
<reference evidence="2" key="1">
    <citation type="journal article" date="2020" name="Stud. Mycol.">
        <title>101 Dothideomycetes genomes: a test case for predicting lifestyles and emergence of pathogens.</title>
        <authorList>
            <person name="Haridas S."/>
            <person name="Albert R."/>
            <person name="Binder M."/>
            <person name="Bloem J."/>
            <person name="Labutti K."/>
            <person name="Salamov A."/>
            <person name="Andreopoulos B."/>
            <person name="Baker S."/>
            <person name="Barry K."/>
            <person name="Bills G."/>
            <person name="Bluhm B."/>
            <person name="Cannon C."/>
            <person name="Castanera R."/>
            <person name="Culley D."/>
            <person name="Daum C."/>
            <person name="Ezra D."/>
            <person name="Gonzalez J."/>
            <person name="Henrissat B."/>
            <person name="Kuo A."/>
            <person name="Liang C."/>
            <person name="Lipzen A."/>
            <person name="Lutzoni F."/>
            <person name="Magnuson J."/>
            <person name="Mondo S."/>
            <person name="Nolan M."/>
            <person name="Ohm R."/>
            <person name="Pangilinan J."/>
            <person name="Park H.-J."/>
            <person name="Ramirez L."/>
            <person name="Alfaro M."/>
            <person name="Sun H."/>
            <person name="Tritt A."/>
            <person name="Yoshinaga Y."/>
            <person name="Zwiers L.-H."/>
            <person name="Turgeon B."/>
            <person name="Goodwin S."/>
            <person name="Spatafora J."/>
            <person name="Crous P."/>
            <person name="Grigoriev I."/>
        </authorList>
    </citation>
    <scope>NUCLEOTIDE SEQUENCE</scope>
    <source>
        <strain evidence="2">ATCC 16933</strain>
    </source>
</reference>
<keyword evidence="3" id="KW-1185">Reference proteome</keyword>
<evidence type="ECO:0000313" key="3">
    <source>
        <dbReference type="Proteomes" id="UP000799766"/>
    </source>
</evidence>
<proteinExistence type="predicted"/>